<evidence type="ECO:0000313" key="9">
    <source>
        <dbReference type="Proteomes" id="UP001594351"/>
    </source>
</evidence>
<dbReference type="InterPro" id="IPR002645">
    <property type="entry name" value="STAS_dom"/>
</dbReference>
<dbReference type="InterPro" id="IPR001902">
    <property type="entry name" value="SLC26A/SulP_fam"/>
</dbReference>
<proteinExistence type="predicted"/>
<dbReference type="SUPFAM" id="SSF52091">
    <property type="entry name" value="SpoIIaa-like"/>
    <property type="match status" value="1"/>
</dbReference>
<feature type="transmembrane region" description="Helical" evidence="6">
    <location>
        <begin position="157"/>
        <end position="179"/>
    </location>
</feature>
<feature type="region of interest" description="Disordered" evidence="5">
    <location>
        <begin position="739"/>
        <end position="759"/>
    </location>
</feature>
<name>A0ABV6YS16_UNCC1</name>
<feature type="domain" description="STAS" evidence="7">
    <location>
        <begin position="595"/>
        <end position="709"/>
    </location>
</feature>
<accession>A0ABV6YS16</accession>
<dbReference type="Proteomes" id="UP001594351">
    <property type="component" value="Unassembled WGS sequence"/>
</dbReference>
<feature type="transmembrane region" description="Helical" evidence="6">
    <location>
        <begin position="120"/>
        <end position="145"/>
    </location>
</feature>
<evidence type="ECO:0000256" key="6">
    <source>
        <dbReference type="SAM" id="Phobius"/>
    </source>
</evidence>
<feature type="transmembrane region" description="Helical" evidence="6">
    <location>
        <begin position="477"/>
        <end position="499"/>
    </location>
</feature>
<feature type="transmembrane region" description="Helical" evidence="6">
    <location>
        <begin position="199"/>
        <end position="218"/>
    </location>
</feature>
<comment type="caution">
    <text evidence="8">The sequence shown here is derived from an EMBL/GenBank/DDBJ whole genome shotgun (WGS) entry which is preliminary data.</text>
</comment>
<feature type="transmembrane region" description="Helical" evidence="6">
    <location>
        <begin position="225"/>
        <end position="244"/>
    </location>
</feature>
<comment type="subcellular location">
    <subcellularLocation>
        <location evidence="1">Membrane</location>
        <topology evidence="1">Multi-pass membrane protein</topology>
    </subcellularLocation>
</comment>
<feature type="transmembrane region" description="Helical" evidence="6">
    <location>
        <begin position="406"/>
        <end position="429"/>
    </location>
</feature>
<feature type="transmembrane region" description="Helical" evidence="6">
    <location>
        <begin position="69"/>
        <end position="87"/>
    </location>
</feature>
<sequence>MEKSGDTSSEQKSRTPANAKQVLERFFPFLTWFHHFSLERFRIDFISGLTVALVLIPQSMAYAQLAGLPAYYGLYAAFLPPMIASLFGSSYQLATGPVAVVSLMTATALEPLATSGSEAYIAYAIFLALIVGLFQFLLGVFRLGVLVNFLSHPVINGFTNAAAIIIATSQLSKLFGVYVDKAAHHYETIINVIKAALYYSHWPTMVLSGIAFAIMIFLKRLNPKIPNVLVAVVVTTIISWGIGFEHNHKCPVAHIQSSEIQTTITEFNKTLARIDSLGQERVDLGKQLEESKKLHGSHSAEILTLQHQTALLNLEMTELKEKVLHRRAQLRAYLLEAIPNSDGTITFYKPGETPQEQKTDGRRWRLKVGYFALKTDDLTFMGGGAVVGTIPQGLPRLKFPLFDFSLMLNLFSMAVIISLLGFMEAISIAKAMAAKTGQRLDPNQELIGQGLANIIGSFGQTYPVSGSFSRSAVNLQAGAVTGLSNLVSSCVVIVTLLFFTPLLYHLPQGVLAAIIMMAVIGLINVRGFIHSYQAQKYDGAISVISFVTTLAMAPHLDKGIILGVLLSLILFLLRNMKPDIAMLAKYTDGSYRNAARFNLRICKHIAVVRFNGSLFFANASYLEDMILERISDMPHLKHILLVGNGINELDASGEESLSKLVDQLREANYDISISGLNDAVLDALRRTHLYEKIGEGNFYRNVAMSVSAIYEKTHQDSDELRCPLVDVSFKGLKVSAKAKKTDFTSQMGPEQQDNHDENN</sequence>
<dbReference type="Pfam" id="PF00916">
    <property type="entry name" value="Sulfate_transp"/>
    <property type="match status" value="2"/>
</dbReference>
<evidence type="ECO:0000313" key="8">
    <source>
        <dbReference type="EMBL" id="MFC1848985.1"/>
    </source>
</evidence>
<dbReference type="EMBL" id="JBHPBY010000015">
    <property type="protein sequence ID" value="MFC1848985.1"/>
    <property type="molecule type" value="Genomic_DNA"/>
</dbReference>
<dbReference type="Pfam" id="PF01740">
    <property type="entry name" value="STAS"/>
    <property type="match status" value="1"/>
</dbReference>
<reference evidence="8 9" key="1">
    <citation type="submission" date="2024-09" db="EMBL/GenBank/DDBJ databases">
        <title>Laminarin stimulates single cell rates of sulfate reduction while oxygen inhibits transcriptomic activity in coastal marine sediment.</title>
        <authorList>
            <person name="Lindsay M."/>
            <person name="Orcutt B."/>
            <person name="Emerson D."/>
            <person name="Stepanauskas R."/>
            <person name="D'Angelo T."/>
        </authorList>
    </citation>
    <scope>NUCLEOTIDE SEQUENCE [LARGE SCALE GENOMIC DNA]</scope>
    <source>
        <strain evidence="8">SAG AM-311-K15</strain>
    </source>
</reference>
<evidence type="ECO:0000256" key="3">
    <source>
        <dbReference type="ARBA" id="ARBA00022989"/>
    </source>
</evidence>
<evidence type="ECO:0000256" key="5">
    <source>
        <dbReference type="SAM" id="MobiDB-lite"/>
    </source>
</evidence>
<dbReference type="PANTHER" id="PTHR11814">
    <property type="entry name" value="SULFATE TRANSPORTER"/>
    <property type="match status" value="1"/>
</dbReference>
<keyword evidence="4 6" id="KW-0472">Membrane</keyword>
<keyword evidence="3 6" id="KW-1133">Transmembrane helix</keyword>
<dbReference type="InterPro" id="IPR011547">
    <property type="entry name" value="SLC26A/SulP_dom"/>
</dbReference>
<evidence type="ECO:0000256" key="2">
    <source>
        <dbReference type="ARBA" id="ARBA00022692"/>
    </source>
</evidence>
<evidence type="ECO:0000256" key="4">
    <source>
        <dbReference type="ARBA" id="ARBA00023136"/>
    </source>
</evidence>
<keyword evidence="9" id="KW-1185">Reference proteome</keyword>
<gene>
    <name evidence="8" type="ORF">ACFL27_02140</name>
</gene>
<feature type="transmembrane region" description="Helical" evidence="6">
    <location>
        <begin position="505"/>
        <end position="525"/>
    </location>
</feature>
<organism evidence="8 9">
    <name type="scientific">candidate division CSSED10-310 bacterium</name>
    <dbReference type="NCBI Taxonomy" id="2855610"/>
    <lineage>
        <taxon>Bacteria</taxon>
        <taxon>Bacteria division CSSED10-310</taxon>
    </lineage>
</organism>
<dbReference type="CDD" id="cd07042">
    <property type="entry name" value="STAS_SulP_like_sulfate_transporter"/>
    <property type="match status" value="1"/>
</dbReference>
<keyword evidence="2 6" id="KW-0812">Transmembrane</keyword>
<evidence type="ECO:0000256" key="1">
    <source>
        <dbReference type="ARBA" id="ARBA00004141"/>
    </source>
</evidence>
<protein>
    <submittedName>
        <fullName evidence="8">SulP family inorganic anion transporter</fullName>
    </submittedName>
</protein>
<feature type="transmembrane region" description="Helical" evidence="6">
    <location>
        <begin position="43"/>
        <end position="63"/>
    </location>
</feature>
<feature type="transmembrane region" description="Helical" evidence="6">
    <location>
        <begin position="559"/>
        <end position="576"/>
    </location>
</feature>
<dbReference type="InterPro" id="IPR036513">
    <property type="entry name" value="STAS_dom_sf"/>
</dbReference>
<dbReference type="Gene3D" id="3.30.750.24">
    <property type="entry name" value="STAS domain"/>
    <property type="match status" value="1"/>
</dbReference>
<dbReference type="PROSITE" id="PS50801">
    <property type="entry name" value="STAS"/>
    <property type="match status" value="1"/>
</dbReference>
<evidence type="ECO:0000259" key="7">
    <source>
        <dbReference type="PROSITE" id="PS50801"/>
    </source>
</evidence>